<proteinExistence type="predicted"/>
<dbReference type="EnsemblBacteria" id="CAD72651">
    <property type="protein sequence ID" value="CAD72651"/>
    <property type="gene ID" value="RB2474"/>
</dbReference>
<accession>Q7UVS0</accession>
<sequence length="265" mass="28731">MNQTSSRNLSQQVFTKTTGNRILLPKFDAIAVPLTLLGGRVVCCSDYVRDSMRAVPGTRKDLFVTVRNCTRVAEVAERAEHARNSRSSHRPPTVVMIATLERHKDHKTLLHAIPTVLSRIPNLQLLLAGDGTLRKELEKLANELELSAAVKFLGTRDDIPELLGNADLFVFSTTPREGLGSVLLEGLAAKLPIVASDVPACREILAGGRWGLLVPPADPQALANAIIRSLGEPLSADALNKAAKYASAFTPQQMMSDYLAIAEHI</sequence>
<dbReference type="SUPFAM" id="SSF53756">
    <property type="entry name" value="UDP-Glycosyltransferase/glycogen phosphorylase"/>
    <property type="match status" value="1"/>
</dbReference>
<dbReference type="KEGG" id="rba:RB2474"/>
<name>Q7UVS0_RHOBA</name>
<dbReference type="STRING" id="243090.RB2474"/>
<dbReference type="PANTHER" id="PTHR12526:SF630">
    <property type="entry name" value="GLYCOSYLTRANSFERASE"/>
    <property type="match status" value="1"/>
</dbReference>
<dbReference type="Proteomes" id="UP000001025">
    <property type="component" value="Chromosome"/>
</dbReference>
<dbReference type="Pfam" id="PF00534">
    <property type="entry name" value="Glycos_transf_1"/>
    <property type="match status" value="1"/>
</dbReference>
<dbReference type="EMBL" id="BX294137">
    <property type="protein sequence ID" value="CAD72651.1"/>
    <property type="molecule type" value="Genomic_DNA"/>
</dbReference>
<keyword evidence="2" id="KW-0328">Glycosyltransferase</keyword>
<protein>
    <submittedName>
        <fullName evidence="2">Probable hexosyltransferase</fullName>
        <ecNumber evidence="2">2.4.1.-</ecNumber>
    </submittedName>
</protein>
<dbReference type="InterPro" id="IPR001296">
    <property type="entry name" value="Glyco_trans_1"/>
</dbReference>
<dbReference type="Gene3D" id="3.40.50.2000">
    <property type="entry name" value="Glycogen Phosphorylase B"/>
    <property type="match status" value="2"/>
</dbReference>
<dbReference type="PANTHER" id="PTHR12526">
    <property type="entry name" value="GLYCOSYLTRANSFERASE"/>
    <property type="match status" value="1"/>
</dbReference>
<keyword evidence="2" id="KW-0808">Transferase</keyword>
<feature type="domain" description="Glycosyl transferase family 1" evidence="1">
    <location>
        <begin position="79"/>
        <end position="244"/>
    </location>
</feature>
<gene>
    <name evidence="2" type="ordered locus">RB2474</name>
</gene>
<organism evidence="2 3">
    <name type="scientific">Rhodopirellula baltica (strain DSM 10527 / NCIMB 13988 / SH1)</name>
    <dbReference type="NCBI Taxonomy" id="243090"/>
    <lineage>
        <taxon>Bacteria</taxon>
        <taxon>Pseudomonadati</taxon>
        <taxon>Planctomycetota</taxon>
        <taxon>Planctomycetia</taxon>
        <taxon>Pirellulales</taxon>
        <taxon>Pirellulaceae</taxon>
        <taxon>Rhodopirellula</taxon>
    </lineage>
</organism>
<evidence type="ECO:0000313" key="3">
    <source>
        <dbReference type="Proteomes" id="UP000001025"/>
    </source>
</evidence>
<dbReference type="HOGENOM" id="CLU_1049203_0_0_0"/>
<dbReference type="CDD" id="cd03811">
    <property type="entry name" value="GT4_GT28_WabH-like"/>
    <property type="match status" value="1"/>
</dbReference>
<dbReference type="OrthoDB" id="232381at2"/>
<dbReference type="GO" id="GO:0016757">
    <property type="term" value="F:glycosyltransferase activity"/>
    <property type="evidence" value="ECO:0007669"/>
    <property type="project" value="UniProtKB-KW"/>
</dbReference>
<dbReference type="RefSeq" id="WP_011118867.1">
    <property type="nucleotide sequence ID" value="NC_005027.1"/>
</dbReference>
<dbReference type="eggNOG" id="COG0438">
    <property type="taxonomic scope" value="Bacteria"/>
</dbReference>
<dbReference type="InParanoid" id="Q7UVS0"/>
<dbReference type="AlphaFoldDB" id="Q7UVS0"/>
<dbReference type="CAZy" id="GT4">
    <property type="family name" value="Glycosyltransferase Family 4"/>
</dbReference>
<evidence type="ECO:0000259" key="1">
    <source>
        <dbReference type="Pfam" id="PF00534"/>
    </source>
</evidence>
<dbReference type="EC" id="2.4.1.-" evidence="2"/>
<reference evidence="2 3" key="1">
    <citation type="journal article" date="2003" name="Proc. Natl. Acad. Sci. U.S.A.">
        <title>Complete genome sequence of the marine planctomycete Pirellula sp. strain 1.</title>
        <authorList>
            <person name="Gloeckner F.O."/>
            <person name="Kube M."/>
            <person name="Bauer M."/>
            <person name="Teeling H."/>
            <person name="Lombardot T."/>
            <person name="Ludwig W."/>
            <person name="Gade D."/>
            <person name="Beck A."/>
            <person name="Borzym K."/>
            <person name="Heitmann K."/>
            <person name="Rabus R."/>
            <person name="Schlesner H."/>
            <person name="Amann R."/>
            <person name="Reinhardt R."/>
        </authorList>
    </citation>
    <scope>NUCLEOTIDE SEQUENCE [LARGE SCALE GENOMIC DNA]</scope>
    <source>
        <strain evidence="3">DSM 10527 / NCIMB 13988 / SH1</strain>
    </source>
</reference>
<keyword evidence="3" id="KW-1185">Reference proteome</keyword>
<evidence type="ECO:0000313" key="2">
    <source>
        <dbReference type="EMBL" id="CAD72651.1"/>
    </source>
</evidence>